<proteinExistence type="predicted"/>
<dbReference type="Proteomes" id="UP001501265">
    <property type="component" value="Unassembled WGS sequence"/>
</dbReference>
<evidence type="ECO:0000256" key="2">
    <source>
        <dbReference type="ARBA" id="ARBA00023033"/>
    </source>
</evidence>
<dbReference type="EMBL" id="BAABIG010000092">
    <property type="protein sequence ID" value="GAA4824873.1"/>
    <property type="molecule type" value="Genomic_DNA"/>
</dbReference>
<dbReference type="SUPFAM" id="SSF51679">
    <property type="entry name" value="Bacterial luciferase-like"/>
    <property type="match status" value="1"/>
</dbReference>
<dbReference type="InterPro" id="IPR050766">
    <property type="entry name" value="Bact_Lucif_Oxidored"/>
</dbReference>
<comment type="caution">
    <text evidence="4">The sequence shown here is derived from an EMBL/GenBank/DDBJ whole genome shotgun (WGS) entry which is preliminary data.</text>
</comment>
<name>A0ABP9D3B6_9ACTN</name>
<dbReference type="Gene3D" id="3.20.20.30">
    <property type="entry name" value="Luciferase-like domain"/>
    <property type="match status" value="1"/>
</dbReference>
<dbReference type="RefSeq" id="WP_345624590.1">
    <property type="nucleotide sequence ID" value="NZ_BAABIG010000092.1"/>
</dbReference>
<dbReference type="InterPro" id="IPR011251">
    <property type="entry name" value="Luciferase-like_dom"/>
</dbReference>
<accession>A0ABP9D3B6</accession>
<evidence type="ECO:0000259" key="3">
    <source>
        <dbReference type="Pfam" id="PF00296"/>
    </source>
</evidence>
<dbReference type="Pfam" id="PF00296">
    <property type="entry name" value="Bac_luciferase"/>
    <property type="match status" value="1"/>
</dbReference>
<gene>
    <name evidence="4" type="ORF">GCM10023220_68330</name>
</gene>
<dbReference type="PANTHER" id="PTHR30137">
    <property type="entry name" value="LUCIFERASE-LIKE MONOOXYGENASE"/>
    <property type="match status" value="1"/>
</dbReference>
<sequence>MKIGLNFLPTLAPDEIPASEYYADCIALCEQADRLGFAHAKAVEHYFHPWGGYSPDPVTFLAAVAQRTTRLRLVTGACVPAFTHPVKLAASLAMLDNLSGGRLDAGFGRAFLPTEFSAFDVPLTESKSRMREGVSAIQKLWTDSGFRWEGTHHSFGPLPPLLPRPVQTPHPPVLIAATASEDSFQWAGEQGHHLMIIPVVASHERLAELLRTYRTARTAHGHAGEPKLHVSYHAYLAEDHQAALHEAEAHFDAYREKQLEAYASWRGISSEQYPGYELMESAVRSTTFEDLLKAGNVIVGDPDAAIQALNRVADRYPGGEVSLHIRFGGISRTQAARTVNLLGHKVLPAVAHR</sequence>
<evidence type="ECO:0000313" key="4">
    <source>
        <dbReference type="EMBL" id="GAA4824873.1"/>
    </source>
</evidence>
<keyword evidence="5" id="KW-1185">Reference proteome</keyword>
<keyword evidence="1" id="KW-0560">Oxidoreductase</keyword>
<feature type="domain" description="Luciferase-like" evidence="3">
    <location>
        <begin position="1"/>
        <end position="313"/>
    </location>
</feature>
<protein>
    <recommendedName>
        <fullName evidence="3">Luciferase-like domain-containing protein</fullName>
    </recommendedName>
</protein>
<reference evidence="5" key="1">
    <citation type="journal article" date="2019" name="Int. J. Syst. Evol. Microbiol.">
        <title>The Global Catalogue of Microorganisms (GCM) 10K type strain sequencing project: providing services to taxonomists for standard genome sequencing and annotation.</title>
        <authorList>
            <consortium name="The Broad Institute Genomics Platform"/>
            <consortium name="The Broad Institute Genome Sequencing Center for Infectious Disease"/>
            <person name="Wu L."/>
            <person name="Ma J."/>
        </authorList>
    </citation>
    <scope>NUCLEOTIDE SEQUENCE [LARGE SCALE GENOMIC DNA]</scope>
    <source>
        <strain evidence="5">JCM 18081</strain>
    </source>
</reference>
<dbReference type="InterPro" id="IPR036661">
    <property type="entry name" value="Luciferase-like_sf"/>
</dbReference>
<evidence type="ECO:0000313" key="5">
    <source>
        <dbReference type="Proteomes" id="UP001501265"/>
    </source>
</evidence>
<dbReference type="PANTHER" id="PTHR30137:SF8">
    <property type="entry name" value="BLR5498 PROTEIN"/>
    <property type="match status" value="1"/>
</dbReference>
<keyword evidence="2" id="KW-0503">Monooxygenase</keyword>
<evidence type="ECO:0000256" key="1">
    <source>
        <dbReference type="ARBA" id="ARBA00023002"/>
    </source>
</evidence>
<organism evidence="4 5">
    <name type="scientific">Streptomyces ziwulingensis</name>
    <dbReference type="NCBI Taxonomy" id="1045501"/>
    <lineage>
        <taxon>Bacteria</taxon>
        <taxon>Bacillati</taxon>
        <taxon>Actinomycetota</taxon>
        <taxon>Actinomycetes</taxon>
        <taxon>Kitasatosporales</taxon>
        <taxon>Streptomycetaceae</taxon>
        <taxon>Streptomyces</taxon>
    </lineage>
</organism>